<feature type="chain" id="PRO_5028902972" description="LPP20 lipoprotein" evidence="1">
    <location>
        <begin position="22"/>
        <end position="333"/>
    </location>
</feature>
<dbReference type="PROSITE" id="PS51257">
    <property type="entry name" value="PROKAR_LIPOPROTEIN"/>
    <property type="match status" value="1"/>
</dbReference>
<keyword evidence="3" id="KW-1185">Reference proteome</keyword>
<reference evidence="2 3" key="1">
    <citation type="submission" date="2020-02" db="EMBL/GenBank/DDBJ databases">
        <title>Ideonella bacterium strain TBM-1.</title>
        <authorList>
            <person name="Chen W.-M."/>
        </authorList>
    </citation>
    <scope>NUCLEOTIDE SEQUENCE [LARGE SCALE GENOMIC DNA]</scope>
    <source>
        <strain evidence="2 3">TBM-1</strain>
    </source>
</reference>
<name>A0A7C9PFJ9_9BURK</name>
<protein>
    <recommendedName>
        <fullName evidence="4">LPP20 lipoprotein</fullName>
    </recommendedName>
</protein>
<accession>A0A7C9PFJ9</accession>
<evidence type="ECO:0000313" key="3">
    <source>
        <dbReference type="Proteomes" id="UP000484255"/>
    </source>
</evidence>
<evidence type="ECO:0000256" key="1">
    <source>
        <dbReference type="SAM" id="SignalP"/>
    </source>
</evidence>
<sequence>MIARRASLGTLAALTLTAGLAACGASLPGRRGAETPAWVLQPPQDTTDAYFGIGEGHDQAAARRAALKDIATRMKVVVSGRTTNVTSDFNGQVSRQSATAVTEEVERIEFRHHQIVKSEPSPAGMAVMVRVEKAQFRAETRERIQQLRQSLDVALAGLSDRTLLDQYAVLVRSRAGLQALAAHYELLGRDQLNADEAAHQTKVRGWLAEADAIVTRLVIVVAHTAPDAEVAQTVSAYLASQGIRLTRRAAEANATLGLSVQERRDELQGSRILRLTVAMTLSDSAGQVRASYNRVAAGSSMTGHDGARQVALRVLGEDMRKDGVLKVLGLPTQ</sequence>
<keyword evidence="1" id="KW-0732">Signal</keyword>
<dbReference type="RefSeq" id="WP_163456504.1">
    <property type="nucleotide sequence ID" value="NZ_JAAGOH010000004.1"/>
</dbReference>
<comment type="caution">
    <text evidence="2">The sequence shown here is derived from an EMBL/GenBank/DDBJ whole genome shotgun (WGS) entry which is preliminary data.</text>
</comment>
<dbReference type="AlphaFoldDB" id="A0A7C9PFJ9"/>
<feature type="signal peptide" evidence="1">
    <location>
        <begin position="1"/>
        <end position="21"/>
    </location>
</feature>
<evidence type="ECO:0000313" key="2">
    <source>
        <dbReference type="EMBL" id="NDY90653.1"/>
    </source>
</evidence>
<organism evidence="2 3">
    <name type="scientific">Ideonella livida</name>
    <dbReference type="NCBI Taxonomy" id="2707176"/>
    <lineage>
        <taxon>Bacteria</taxon>
        <taxon>Pseudomonadati</taxon>
        <taxon>Pseudomonadota</taxon>
        <taxon>Betaproteobacteria</taxon>
        <taxon>Burkholderiales</taxon>
        <taxon>Sphaerotilaceae</taxon>
        <taxon>Ideonella</taxon>
    </lineage>
</organism>
<evidence type="ECO:0008006" key="4">
    <source>
        <dbReference type="Google" id="ProtNLM"/>
    </source>
</evidence>
<gene>
    <name evidence="2" type="ORF">G3A44_05510</name>
</gene>
<dbReference type="Gene3D" id="3.10.28.20">
    <property type="entry name" value="Acetamidase/Formamidase-like domains"/>
    <property type="match status" value="1"/>
</dbReference>
<dbReference type="Proteomes" id="UP000484255">
    <property type="component" value="Unassembled WGS sequence"/>
</dbReference>
<proteinExistence type="predicted"/>
<dbReference type="EMBL" id="JAAGOH010000004">
    <property type="protein sequence ID" value="NDY90653.1"/>
    <property type="molecule type" value="Genomic_DNA"/>
</dbReference>